<comment type="caution">
    <text evidence="3">The sequence shown here is derived from an EMBL/GenBank/DDBJ whole genome shotgun (WGS) entry which is preliminary data.</text>
</comment>
<keyword evidence="2" id="KW-0812">Transmembrane</keyword>
<evidence type="ECO:0000313" key="4">
    <source>
        <dbReference type="Proteomes" id="UP001482620"/>
    </source>
</evidence>
<accession>A0ABV0V2S8</accession>
<dbReference type="Proteomes" id="UP001482620">
    <property type="component" value="Unassembled WGS sequence"/>
</dbReference>
<evidence type="ECO:0000256" key="1">
    <source>
        <dbReference type="SAM" id="MobiDB-lite"/>
    </source>
</evidence>
<feature type="compositionally biased region" description="Basic and acidic residues" evidence="1">
    <location>
        <begin position="1"/>
        <end position="13"/>
    </location>
</feature>
<proteinExistence type="predicted"/>
<evidence type="ECO:0000256" key="2">
    <source>
        <dbReference type="SAM" id="Phobius"/>
    </source>
</evidence>
<organism evidence="3 4">
    <name type="scientific">Ilyodon furcidens</name>
    <name type="common">goldbreast splitfin</name>
    <dbReference type="NCBI Taxonomy" id="33524"/>
    <lineage>
        <taxon>Eukaryota</taxon>
        <taxon>Metazoa</taxon>
        <taxon>Chordata</taxon>
        <taxon>Craniata</taxon>
        <taxon>Vertebrata</taxon>
        <taxon>Euteleostomi</taxon>
        <taxon>Actinopterygii</taxon>
        <taxon>Neopterygii</taxon>
        <taxon>Teleostei</taxon>
        <taxon>Neoteleostei</taxon>
        <taxon>Acanthomorphata</taxon>
        <taxon>Ovalentaria</taxon>
        <taxon>Atherinomorphae</taxon>
        <taxon>Cyprinodontiformes</taxon>
        <taxon>Goodeidae</taxon>
        <taxon>Ilyodon</taxon>
    </lineage>
</organism>
<gene>
    <name evidence="3" type="ORF">ILYODFUR_006182</name>
</gene>
<dbReference type="EMBL" id="JAHRIQ010093059">
    <property type="protein sequence ID" value="MEQ2250955.1"/>
    <property type="molecule type" value="Genomic_DNA"/>
</dbReference>
<reference evidence="3 4" key="1">
    <citation type="submission" date="2021-06" db="EMBL/GenBank/DDBJ databases">
        <authorList>
            <person name="Palmer J.M."/>
        </authorList>
    </citation>
    <scope>NUCLEOTIDE SEQUENCE [LARGE SCALE GENOMIC DNA]</scope>
    <source>
        <strain evidence="4">if_2019</strain>
        <tissue evidence="3">Muscle</tissue>
    </source>
</reference>
<protein>
    <submittedName>
        <fullName evidence="3">Uncharacterized protein</fullName>
    </submittedName>
</protein>
<keyword evidence="2" id="KW-0472">Membrane</keyword>
<name>A0ABV0V2S8_9TELE</name>
<keyword evidence="4" id="KW-1185">Reference proteome</keyword>
<feature type="region of interest" description="Disordered" evidence="1">
    <location>
        <begin position="1"/>
        <end position="26"/>
    </location>
</feature>
<evidence type="ECO:0000313" key="3">
    <source>
        <dbReference type="EMBL" id="MEQ2250955.1"/>
    </source>
</evidence>
<sequence length="90" mass="10123">MGGGRMREREWSGVKKKKVTESTSPPCDVARCGPSVRRSLVPSQLSSVHLTCRLSKQREKRVRVGLLLRIPGVFFFLSLYYSTPLVSSQI</sequence>
<keyword evidence="2" id="KW-1133">Transmembrane helix</keyword>
<feature type="transmembrane region" description="Helical" evidence="2">
    <location>
        <begin position="66"/>
        <end position="83"/>
    </location>
</feature>